<feature type="compositionally biased region" description="Polar residues" evidence="1">
    <location>
        <begin position="188"/>
        <end position="201"/>
    </location>
</feature>
<organism evidence="2 3">
    <name type="scientific">Amanita thiersii Skay4041</name>
    <dbReference type="NCBI Taxonomy" id="703135"/>
    <lineage>
        <taxon>Eukaryota</taxon>
        <taxon>Fungi</taxon>
        <taxon>Dikarya</taxon>
        <taxon>Basidiomycota</taxon>
        <taxon>Agaricomycotina</taxon>
        <taxon>Agaricomycetes</taxon>
        <taxon>Agaricomycetidae</taxon>
        <taxon>Agaricales</taxon>
        <taxon>Pluteineae</taxon>
        <taxon>Amanitaceae</taxon>
        <taxon>Amanita</taxon>
    </lineage>
</organism>
<dbReference type="Proteomes" id="UP000242287">
    <property type="component" value="Unassembled WGS sequence"/>
</dbReference>
<evidence type="ECO:0000313" key="2">
    <source>
        <dbReference type="EMBL" id="PFH51716.1"/>
    </source>
</evidence>
<keyword evidence="3" id="KW-1185">Reference proteome</keyword>
<feature type="compositionally biased region" description="Polar residues" evidence="1">
    <location>
        <begin position="161"/>
        <end position="178"/>
    </location>
</feature>
<evidence type="ECO:0000313" key="3">
    <source>
        <dbReference type="Proteomes" id="UP000242287"/>
    </source>
</evidence>
<feature type="compositionally biased region" description="Low complexity" evidence="1">
    <location>
        <begin position="46"/>
        <end position="56"/>
    </location>
</feature>
<dbReference type="OrthoDB" id="3249663at2759"/>
<feature type="compositionally biased region" description="Polar residues" evidence="1">
    <location>
        <begin position="302"/>
        <end position="311"/>
    </location>
</feature>
<dbReference type="EMBL" id="KZ301985">
    <property type="protein sequence ID" value="PFH51716.1"/>
    <property type="molecule type" value="Genomic_DNA"/>
</dbReference>
<sequence>MTYREFTTAHERTAYWVQSHSPNDVAFYSPSAPPSELGVFIPSPPSDASSSHSLPPKMVLKYDDGRYIPIPPADHLHESSRSANGRSTTDSRHHHHHHHHHHHKHSASPETHSRKYHPRNSADGPEEIRVLPSVDKVQRHQHHAQPMQRSNGQHAKDESRTQPYSQQHYSIRSPSGSYGHSHPRGSAARSQPPQPELSSWHRSGAYPHPVSPNAAGQYPLYPAPNGLFFPPQIGPNGVIYSHSAPVPSIRHGHPISPVYPHAPAPGNRHAVHDNHIMAERDDRSRTVSLTGLGPNMRPYVINRSNTSLSGSEGSGDTYFVAPSRDPRKGQVSDPSPRQSVVTATSSHSPTTPSSAASGKRPFFQRLFGFANKFSHGGSSKASSVSGGRKVRRRHSTGGSHRRSKVHQP</sequence>
<feature type="region of interest" description="Disordered" evidence="1">
    <location>
        <begin position="38"/>
        <end position="57"/>
    </location>
</feature>
<protein>
    <submittedName>
        <fullName evidence="2">Uncharacterized protein</fullName>
    </submittedName>
</protein>
<reference evidence="2 3" key="1">
    <citation type="submission" date="2014-02" db="EMBL/GenBank/DDBJ databases">
        <title>Transposable element dynamics among asymbiotic and ectomycorrhizal Amanita fungi.</title>
        <authorList>
            <consortium name="DOE Joint Genome Institute"/>
            <person name="Hess J."/>
            <person name="Skrede I."/>
            <person name="Wolfe B."/>
            <person name="LaButti K."/>
            <person name="Ohm R.A."/>
            <person name="Grigoriev I.V."/>
            <person name="Pringle A."/>
        </authorList>
    </citation>
    <scope>NUCLEOTIDE SEQUENCE [LARGE SCALE GENOMIC DNA]</scope>
    <source>
        <strain evidence="2 3">SKay4041</strain>
    </source>
</reference>
<evidence type="ECO:0000256" key="1">
    <source>
        <dbReference type="SAM" id="MobiDB-lite"/>
    </source>
</evidence>
<gene>
    <name evidence="2" type="ORF">AMATHDRAFT_2817</name>
</gene>
<proteinExistence type="predicted"/>
<feature type="compositionally biased region" description="Low complexity" evidence="1">
    <location>
        <begin position="374"/>
        <end position="387"/>
    </location>
</feature>
<feature type="compositionally biased region" description="Low complexity" evidence="1">
    <location>
        <begin position="339"/>
        <end position="357"/>
    </location>
</feature>
<feature type="compositionally biased region" description="Basic residues" evidence="1">
    <location>
        <begin position="388"/>
        <end position="408"/>
    </location>
</feature>
<accession>A0A2A9NVB6</accession>
<feature type="region of interest" description="Disordered" evidence="1">
    <location>
        <begin position="372"/>
        <end position="408"/>
    </location>
</feature>
<feature type="region of interest" description="Disordered" evidence="1">
    <location>
        <begin position="65"/>
        <end position="205"/>
    </location>
</feature>
<feature type="compositionally biased region" description="Basic residues" evidence="1">
    <location>
        <begin position="92"/>
        <end position="106"/>
    </location>
</feature>
<feature type="region of interest" description="Disordered" evidence="1">
    <location>
        <begin position="289"/>
        <end position="359"/>
    </location>
</feature>
<name>A0A2A9NVB6_9AGAR</name>
<dbReference type="AlphaFoldDB" id="A0A2A9NVB6"/>